<organism evidence="1 2">
    <name type="scientific">Rubroshorea leprosula</name>
    <dbReference type="NCBI Taxonomy" id="152421"/>
    <lineage>
        <taxon>Eukaryota</taxon>
        <taxon>Viridiplantae</taxon>
        <taxon>Streptophyta</taxon>
        <taxon>Embryophyta</taxon>
        <taxon>Tracheophyta</taxon>
        <taxon>Spermatophyta</taxon>
        <taxon>Magnoliopsida</taxon>
        <taxon>eudicotyledons</taxon>
        <taxon>Gunneridae</taxon>
        <taxon>Pentapetalae</taxon>
        <taxon>rosids</taxon>
        <taxon>malvids</taxon>
        <taxon>Malvales</taxon>
        <taxon>Dipterocarpaceae</taxon>
        <taxon>Rubroshorea</taxon>
    </lineage>
</organism>
<gene>
    <name evidence="1" type="ORF">SLEP1_g9820</name>
</gene>
<dbReference type="Proteomes" id="UP001054252">
    <property type="component" value="Unassembled WGS sequence"/>
</dbReference>
<evidence type="ECO:0000313" key="2">
    <source>
        <dbReference type="Proteomes" id="UP001054252"/>
    </source>
</evidence>
<proteinExistence type="predicted"/>
<protein>
    <submittedName>
        <fullName evidence="1">Uncharacterized protein</fullName>
    </submittedName>
</protein>
<accession>A0AAV5I642</accession>
<keyword evidence="2" id="KW-1185">Reference proteome</keyword>
<sequence length="73" mass="8125">MVKQESSQSIDDEKTAYYFAYGKCACVDMSEMESQDLGSHELLNNSSLKMGYRLCLQAQNKYLGGKTTNEKGG</sequence>
<dbReference type="AlphaFoldDB" id="A0AAV5I642"/>
<dbReference type="EMBL" id="BPVZ01000010">
    <property type="protein sequence ID" value="GKU96603.1"/>
    <property type="molecule type" value="Genomic_DNA"/>
</dbReference>
<reference evidence="1 2" key="1">
    <citation type="journal article" date="2021" name="Commun. Biol.">
        <title>The genome of Shorea leprosula (Dipterocarpaceae) highlights the ecological relevance of drought in aseasonal tropical rainforests.</title>
        <authorList>
            <person name="Ng K.K.S."/>
            <person name="Kobayashi M.J."/>
            <person name="Fawcett J.A."/>
            <person name="Hatakeyama M."/>
            <person name="Paape T."/>
            <person name="Ng C.H."/>
            <person name="Ang C.C."/>
            <person name="Tnah L.H."/>
            <person name="Lee C.T."/>
            <person name="Nishiyama T."/>
            <person name="Sese J."/>
            <person name="O'Brien M.J."/>
            <person name="Copetti D."/>
            <person name="Mohd Noor M.I."/>
            <person name="Ong R.C."/>
            <person name="Putra M."/>
            <person name="Sireger I.Z."/>
            <person name="Indrioko S."/>
            <person name="Kosugi Y."/>
            <person name="Izuno A."/>
            <person name="Isagi Y."/>
            <person name="Lee S.L."/>
            <person name="Shimizu K.K."/>
        </authorList>
    </citation>
    <scope>NUCLEOTIDE SEQUENCE [LARGE SCALE GENOMIC DNA]</scope>
    <source>
        <strain evidence="1">214</strain>
    </source>
</reference>
<name>A0AAV5I642_9ROSI</name>
<evidence type="ECO:0000313" key="1">
    <source>
        <dbReference type="EMBL" id="GKU96603.1"/>
    </source>
</evidence>
<comment type="caution">
    <text evidence="1">The sequence shown here is derived from an EMBL/GenBank/DDBJ whole genome shotgun (WGS) entry which is preliminary data.</text>
</comment>